<reference evidence="13 14" key="2">
    <citation type="journal article" date="2012" name="Stand. Genomic Sci.">
        <title>Complete genome sequence of the moderately thermophilic mineral-sulfide-oxidizing firmicute Sulfobacillus acidophilus type strain (NAL(T)).</title>
        <authorList>
            <person name="Anderson I."/>
            <person name="Chertkov O."/>
            <person name="Chen A."/>
            <person name="Saunders E."/>
            <person name="Lapidus A."/>
            <person name="Nolan M."/>
            <person name="Lucas S."/>
            <person name="Hammon N."/>
            <person name="Deshpande S."/>
            <person name="Cheng J.F."/>
            <person name="Han C."/>
            <person name="Tapia R."/>
            <person name="Goodwin L.A."/>
            <person name="Pitluck S."/>
            <person name="Liolios K."/>
            <person name="Pagani I."/>
            <person name="Ivanova N."/>
            <person name="Mikhailova N."/>
            <person name="Pati A."/>
            <person name="Palaniappan K."/>
            <person name="Land M."/>
            <person name="Pan C."/>
            <person name="Rohde M."/>
            <person name="Pukall R."/>
            <person name="Goker M."/>
            <person name="Detter J.C."/>
            <person name="Woyke T."/>
            <person name="Bristow J."/>
            <person name="Eisen J.A."/>
            <person name="Markowitz V."/>
            <person name="Hugenholtz P."/>
            <person name="Kyrpides N.C."/>
            <person name="Klenk H.P."/>
            <person name="Mavromatis K."/>
        </authorList>
    </citation>
    <scope>NUCLEOTIDE SEQUENCE [LARGE SCALE GENOMIC DNA]</scope>
    <source>
        <strain evidence="14">ATCC 700253 / DSM 10332 / NAL</strain>
    </source>
</reference>
<dbReference type="PANTHER" id="PTHR30365:SF15">
    <property type="entry name" value="CYTOCHROME BD UBIQUINOL OXIDASE SUBUNIT 1"/>
    <property type="match status" value="1"/>
</dbReference>
<feature type="transmembrane region" description="Helical" evidence="12">
    <location>
        <begin position="217"/>
        <end position="235"/>
    </location>
</feature>
<dbReference type="GO" id="GO:0070069">
    <property type="term" value="C:cytochrome complex"/>
    <property type="evidence" value="ECO:0007669"/>
    <property type="project" value="UniProtKB-UniRule"/>
</dbReference>
<keyword evidence="3 12" id="KW-0813">Transport</keyword>
<evidence type="ECO:0000256" key="5">
    <source>
        <dbReference type="ARBA" id="ARBA00022617"/>
    </source>
</evidence>
<feature type="transmembrane region" description="Helical" evidence="12">
    <location>
        <begin position="185"/>
        <end position="205"/>
    </location>
</feature>
<gene>
    <name evidence="13" type="ordered locus">Sulac_2044</name>
</gene>
<keyword evidence="5 12" id="KW-0349">Heme</keyword>
<keyword evidence="6 12" id="KW-0812">Transmembrane</keyword>
<dbReference type="InterPro" id="IPR002585">
    <property type="entry name" value="Cyt-d_ubiquinol_oxidase_su_1"/>
</dbReference>
<dbReference type="KEGG" id="sap:Sulac_2044"/>
<feature type="transmembrane region" description="Helical" evidence="12">
    <location>
        <begin position="362"/>
        <end position="384"/>
    </location>
</feature>
<proteinExistence type="inferred from homology"/>
<feature type="transmembrane region" description="Helical" evidence="12">
    <location>
        <begin position="20"/>
        <end position="41"/>
    </location>
</feature>
<reference evidence="14" key="1">
    <citation type="submission" date="2011-12" db="EMBL/GenBank/DDBJ databases">
        <title>The complete genome of chromosome of Sulfobacillus acidophilus DSM 10332.</title>
        <authorList>
            <person name="Lucas S."/>
            <person name="Han J."/>
            <person name="Lapidus A."/>
            <person name="Bruce D."/>
            <person name="Goodwin L."/>
            <person name="Pitluck S."/>
            <person name="Peters L."/>
            <person name="Kyrpides N."/>
            <person name="Mavromatis K."/>
            <person name="Ivanova N."/>
            <person name="Mikhailova N."/>
            <person name="Chertkov O."/>
            <person name="Saunders E."/>
            <person name="Detter J.C."/>
            <person name="Tapia R."/>
            <person name="Han C."/>
            <person name="Land M."/>
            <person name="Hauser L."/>
            <person name="Markowitz V."/>
            <person name="Cheng J.-F."/>
            <person name="Hugenholtz P."/>
            <person name="Woyke T."/>
            <person name="Wu D."/>
            <person name="Pukall R."/>
            <person name="Gehrich-Schroeter G."/>
            <person name="Schneider S."/>
            <person name="Klenk H.-P."/>
            <person name="Eisen J.A."/>
        </authorList>
    </citation>
    <scope>NUCLEOTIDE SEQUENCE [LARGE SCALE GENOMIC DNA]</scope>
    <source>
        <strain evidence="14">ATCC 700253 / DSM 10332 / NAL</strain>
    </source>
</reference>
<keyword evidence="13" id="KW-0560">Oxidoreductase</keyword>
<dbReference type="PIRSF" id="PIRSF006446">
    <property type="entry name" value="Cyt_quinol_oxidase_1"/>
    <property type="match status" value="1"/>
</dbReference>
<dbReference type="Pfam" id="PF01654">
    <property type="entry name" value="Cyt_bd_oxida_I"/>
    <property type="match status" value="1"/>
</dbReference>
<dbReference type="EMBL" id="CP003179">
    <property type="protein sequence ID" value="AEW05534.1"/>
    <property type="molecule type" value="Genomic_DNA"/>
</dbReference>
<dbReference type="GO" id="GO:0005886">
    <property type="term" value="C:plasma membrane"/>
    <property type="evidence" value="ECO:0007669"/>
    <property type="project" value="UniProtKB-SubCell"/>
</dbReference>
<dbReference type="GO" id="GO:0009055">
    <property type="term" value="F:electron transfer activity"/>
    <property type="evidence" value="ECO:0007669"/>
    <property type="project" value="UniProtKB-UniRule"/>
</dbReference>
<keyword evidence="8 12" id="KW-0249">Electron transport</keyword>
<comment type="subcellular location">
    <subcellularLocation>
        <location evidence="1">Cell membrane</location>
        <topology evidence="1">Multi-pass membrane protein</topology>
    </subcellularLocation>
</comment>
<dbReference type="GO" id="GO:0046872">
    <property type="term" value="F:metal ion binding"/>
    <property type="evidence" value="ECO:0007669"/>
    <property type="project" value="UniProtKB-UniRule"/>
</dbReference>
<dbReference type="GO" id="GO:0019646">
    <property type="term" value="P:aerobic electron transport chain"/>
    <property type="evidence" value="ECO:0007669"/>
    <property type="project" value="InterPro"/>
</dbReference>
<evidence type="ECO:0000256" key="12">
    <source>
        <dbReference type="PIRNR" id="PIRNR006446"/>
    </source>
</evidence>
<keyword evidence="11 12" id="KW-0472">Membrane</keyword>
<accession>G8TSC2</accession>
<evidence type="ECO:0000256" key="1">
    <source>
        <dbReference type="ARBA" id="ARBA00004651"/>
    </source>
</evidence>
<keyword evidence="9 12" id="KW-1133">Transmembrane helix</keyword>
<evidence type="ECO:0000256" key="2">
    <source>
        <dbReference type="ARBA" id="ARBA00009819"/>
    </source>
</evidence>
<feature type="transmembrane region" description="Helical" evidence="12">
    <location>
        <begin position="91"/>
        <end position="112"/>
    </location>
</feature>
<evidence type="ECO:0000256" key="6">
    <source>
        <dbReference type="ARBA" id="ARBA00022692"/>
    </source>
</evidence>
<keyword evidence="10 12" id="KW-0408">Iron</keyword>
<evidence type="ECO:0000256" key="8">
    <source>
        <dbReference type="ARBA" id="ARBA00022982"/>
    </source>
</evidence>
<evidence type="ECO:0000256" key="3">
    <source>
        <dbReference type="ARBA" id="ARBA00022448"/>
    </source>
</evidence>
<evidence type="ECO:0000256" key="4">
    <source>
        <dbReference type="ARBA" id="ARBA00022475"/>
    </source>
</evidence>
<sequence length="463" mass="51008">MSQLGWARLQFGVTTIYHFFFVPVTIGMALLLAIMESIYVATGNEDYKTLVKFWGKLFLINFAVGVVTGILQEFQFGLDWADYSRFVGDIFGAPLAIEALAAFFLESTFIGIWQFGWEQVSKKVHLLAIWMVALGTTLSGFWILTANSFMQEPVGYVLVHGKAEMKSFGALLTNPQLWVEFPHTIVAAYLTASVFMLAISAYQILKHRTPELFEKSFKLAAVGTLVFGISVAVIGDAQASHLVQAQPMKIAAAEAIWQNTGNHAPWTVIGIVDAKDHQLKDAIQIPDMLTMLAYKRLSGSLEGINALQAASVKQFGPGNYVPPVAPTFYSFRVMIFAGTLMILGGLWATWRIKGNRFLQNRRLLKLMVWMLPLPYIANSAGWIMTEVGRQPWVVYGLLGTAHGVSPAQTVPAAEIITSLTAFAAIYTAMAIAAIFLFKKYIDLGATPDKSDVPSNTDSYLHVV</sequence>
<protein>
    <submittedName>
        <fullName evidence="13">Cytochrome bd quinol oxidase subunit 1 apoprotein</fullName>
        <ecNumber evidence="13">1.10.3.-</ecNumber>
    </submittedName>
</protein>
<feature type="transmembrane region" description="Helical" evidence="12">
    <location>
        <begin position="53"/>
        <end position="71"/>
    </location>
</feature>
<dbReference type="STRING" id="679936.Sulac_2044"/>
<evidence type="ECO:0000313" key="14">
    <source>
        <dbReference type="Proteomes" id="UP000005439"/>
    </source>
</evidence>
<evidence type="ECO:0000256" key="9">
    <source>
        <dbReference type="ARBA" id="ARBA00022989"/>
    </source>
</evidence>
<dbReference type="GO" id="GO:0016682">
    <property type="term" value="F:oxidoreductase activity, acting on diphenols and related substances as donors, oxygen as acceptor"/>
    <property type="evidence" value="ECO:0007669"/>
    <property type="project" value="TreeGrafter"/>
</dbReference>
<name>G8TSC2_SULAD</name>
<keyword evidence="14" id="KW-1185">Reference proteome</keyword>
<evidence type="ECO:0000256" key="10">
    <source>
        <dbReference type="ARBA" id="ARBA00023004"/>
    </source>
</evidence>
<organism evidence="13 14">
    <name type="scientific">Sulfobacillus acidophilus (strain ATCC 700253 / DSM 10332 / NAL)</name>
    <dbReference type="NCBI Taxonomy" id="679936"/>
    <lineage>
        <taxon>Bacteria</taxon>
        <taxon>Bacillati</taxon>
        <taxon>Bacillota</taxon>
        <taxon>Clostridia</taxon>
        <taxon>Eubacteriales</taxon>
        <taxon>Clostridiales Family XVII. Incertae Sedis</taxon>
        <taxon>Sulfobacillus</taxon>
    </lineage>
</organism>
<feature type="transmembrane region" description="Helical" evidence="12">
    <location>
        <begin position="124"/>
        <end position="144"/>
    </location>
</feature>
<dbReference type="AlphaFoldDB" id="G8TSC2"/>
<keyword evidence="7 12" id="KW-0479">Metal-binding</keyword>
<comment type="similarity">
    <text evidence="2 12">Belongs to the cytochrome ubiquinol oxidase subunit 1 family.</text>
</comment>
<feature type="transmembrane region" description="Helical" evidence="12">
    <location>
        <begin position="329"/>
        <end position="350"/>
    </location>
</feature>
<dbReference type="Proteomes" id="UP000005439">
    <property type="component" value="Chromosome"/>
</dbReference>
<dbReference type="HOGENOM" id="CLU_030555_3_3_9"/>
<evidence type="ECO:0000256" key="11">
    <source>
        <dbReference type="ARBA" id="ARBA00023136"/>
    </source>
</evidence>
<dbReference type="PATRIC" id="fig|679936.5.peg.2110"/>
<evidence type="ECO:0000256" key="7">
    <source>
        <dbReference type="ARBA" id="ARBA00022723"/>
    </source>
</evidence>
<dbReference type="EC" id="1.10.3.-" evidence="13"/>
<keyword evidence="4 12" id="KW-1003">Cell membrane</keyword>
<feature type="transmembrane region" description="Helical" evidence="12">
    <location>
        <begin position="415"/>
        <end position="437"/>
    </location>
</feature>
<dbReference type="GO" id="GO:0020037">
    <property type="term" value="F:heme binding"/>
    <property type="evidence" value="ECO:0007669"/>
    <property type="project" value="TreeGrafter"/>
</dbReference>
<dbReference type="PANTHER" id="PTHR30365">
    <property type="entry name" value="CYTOCHROME D UBIQUINOL OXIDASE"/>
    <property type="match status" value="1"/>
</dbReference>
<evidence type="ECO:0000313" key="13">
    <source>
        <dbReference type="EMBL" id="AEW05534.1"/>
    </source>
</evidence>